<proteinExistence type="predicted"/>
<comment type="caution">
    <text evidence="2">The sequence shown here is derived from an EMBL/GenBank/DDBJ whole genome shotgun (WGS) entry which is preliminary data.</text>
</comment>
<feature type="region of interest" description="Disordered" evidence="1">
    <location>
        <begin position="1"/>
        <end position="21"/>
    </location>
</feature>
<reference evidence="2" key="1">
    <citation type="submission" date="2023-02" db="EMBL/GenBank/DDBJ databases">
        <title>Description of Herbaspirillum huttiense subsp. nephrolepsisexaltata and Herbaspirillum huttiense subsp. lycopersicon.</title>
        <authorList>
            <person name="Poudel M."/>
            <person name="Sharma A."/>
            <person name="Goss E."/>
            <person name="Tapia J.H."/>
            <person name="Harmon C.M."/>
            <person name="Jones J.B."/>
        </authorList>
    </citation>
    <scope>NUCLEOTIDE SEQUENCE</scope>
    <source>
        <strain evidence="2">NC40101</strain>
    </source>
</reference>
<evidence type="ECO:0000313" key="2">
    <source>
        <dbReference type="EMBL" id="MDT0337511.1"/>
    </source>
</evidence>
<dbReference type="AlphaFoldDB" id="A0AAE4G915"/>
<evidence type="ECO:0000256" key="1">
    <source>
        <dbReference type="SAM" id="MobiDB-lite"/>
    </source>
</evidence>
<organism evidence="2">
    <name type="scientific">Herbaspirillum huttiense subsp. nephrolepidis</name>
    <dbReference type="NCBI Taxonomy" id="3075126"/>
    <lineage>
        <taxon>Bacteria</taxon>
        <taxon>Pseudomonadati</taxon>
        <taxon>Pseudomonadota</taxon>
        <taxon>Betaproteobacteria</taxon>
        <taxon>Burkholderiales</taxon>
        <taxon>Oxalobacteraceae</taxon>
        <taxon>Herbaspirillum</taxon>
    </lineage>
</organism>
<accession>A0AAE4G915</accession>
<name>A0AAE4G915_9BURK</name>
<sequence>MMNSKLYSPPNIDGSQSTILGPSGKAKSILELLTQKEQEELGDWSAIQAGDGGRGGSIDLMRWPGWKGVMARRLREISEADGLLVP</sequence>
<protein>
    <submittedName>
        <fullName evidence="2">Uncharacterized protein</fullName>
    </submittedName>
</protein>
<dbReference type="EMBL" id="JAVRAA010000005">
    <property type="protein sequence ID" value="MDT0337511.1"/>
    <property type="molecule type" value="Genomic_DNA"/>
</dbReference>
<gene>
    <name evidence="2" type="ORF">RJN63_11775</name>
</gene>